<dbReference type="InterPro" id="IPR007111">
    <property type="entry name" value="NACHT_NTPase"/>
</dbReference>
<dbReference type="EnsemblBacteria" id="BAD01828">
    <property type="protein sequence ID" value="BAD01828"/>
    <property type="gene ID" value="BAD01828"/>
</dbReference>
<sequence>MAKRSLKASPDGQAQAKQAMLCRGWTQEYLAIEAGLSTRNSVWKFLTGRPVDRNIFMEICFQLDLDWQDIADLPTFPLEKVKATEPVDRPVTDESLKTTTIPDVPDLAIIKTKFKVLVDTWCSRLPSYVDSNQSLLLTEVYVDVQVFPFAPDQQWLAQQNSLTGLRANTFSNQRLAPTSKREQSVSALESVLQHNHVMVLGKPGTGKTLFLKYLALQCYGQSAGFDLLPIFVSLRSFVEFIEAYENADLFSYLEHILRQAALSEAEVDYLFEQHKLLLLLNAFDEVSVEKADFVYQKIYQFTEKYHQNKIIISCRSASQNYYFQGFTHLELAGFSSPQIQQFTQRWFSATLQDSEQGEQKAAQFLETLSRQDNQAIQELAHTPILLALLCSVFLARSEFPNKRSRLYQEALAILLTRWDQTRGIKRDQIYENLTLLDKLKLLSTIAAIAFEQGQYLIEQEELLQIILDFLSTLPNADDDLDALWLNSETLLKEMEIQQGIIVQMAKGVYAFSHLTFQEYLTARKIVVDSTSEFPTLSLQELADHVMMPQWREVILLTVEMLPDPVKLLRLIQSQIDGLLRNDVGLQQFLQHVATKAESLDVPYLSAAVRAFYLGLFCGRELNLASALDPKIVGDLAPDMALDLALLRVLHLGERLIEQPTLEKLLELGFGLDLENRFTLTAPLLGSLHRLKQRLPASSQDLDTQLTWWQQEGHGWCEAWRQMLIEQRGFGQPWQLTGSQQEKLEDYYQGNLFLLECLEQVTTRYRKAIAAQLLLPHDQGEKVS</sequence>
<dbReference type="Gene3D" id="3.40.50.300">
    <property type="entry name" value="P-loop containing nucleotide triphosphate hydrolases"/>
    <property type="match status" value="1"/>
</dbReference>
<dbReference type="EMBL" id="AP004310">
    <property type="protein sequence ID" value="BAD01828.1"/>
    <property type="molecule type" value="Genomic_DNA"/>
</dbReference>
<feature type="domain" description="NACHT" evidence="1">
    <location>
        <begin position="197"/>
        <end position="349"/>
    </location>
</feature>
<organism evidence="3 4">
    <name type="scientific">Synechocystis sp. (strain ATCC 27184 / PCC 6803 / Kazusa)</name>
    <dbReference type="NCBI Taxonomy" id="1111708"/>
    <lineage>
        <taxon>Bacteria</taxon>
        <taxon>Bacillati</taxon>
        <taxon>Cyanobacteriota</taxon>
        <taxon>Cyanophyceae</taxon>
        <taxon>Synechococcales</taxon>
        <taxon>Merismopediaceae</taxon>
        <taxon>Synechocystis</taxon>
    </lineage>
</organism>
<dbReference type="AlphaFoldDB" id="Q6ZES2"/>
<feature type="domain" description="NACHT conflict system C-terminal helical" evidence="2">
    <location>
        <begin position="686"/>
        <end position="775"/>
    </location>
</feature>
<dbReference type="SUPFAM" id="SSF52540">
    <property type="entry name" value="P-loop containing nucleoside triphosphate hydrolases"/>
    <property type="match status" value="1"/>
</dbReference>
<dbReference type="InterPro" id="IPR027417">
    <property type="entry name" value="P-loop_NTPase"/>
</dbReference>
<evidence type="ECO:0000259" key="1">
    <source>
        <dbReference type="Pfam" id="PF05729"/>
    </source>
</evidence>
<dbReference type="Proteomes" id="UP000001425">
    <property type="component" value="Plasmid pSYSM"/>
</dbReference>
<keyword evidence="3" id="KW-0614">Plasmid</keyword>
<gene>
    <name evidence="3" type="ordered locus">slr5058</name>
</gene>
<accession>Q6ZES2</accession>
<dbReference type="Pfam" id="PF05729">
    <property type="entry name" value="NACHT"/>
    <property type="match status" value="1"/>
</dbReference>
<dbReference type="InParanoid" id="Q6ZES2"/>
<evidence type="ECO:0000313" key="3">
    <source>
        <dbReference type="EMBL" id="BAD01828.1"/>
    </source>
</evidence>
<dbReference type="KEGG" id="syn:slr5058"/>
<geneLocation type="plasmid" evidence="3 4">
    <name>pSYSM</name>
</geneLocation>
<proteinExistence type="predicted"/>
<reference evidence="3 4" key="1">
    <citation type="journal article" date="2003" name="DNA Res.">
        <title>Structural analysis of four large plasmids harboring in a unicellular cyanobacterium, Synechocystis sp. PCC 6803.</title>
        <authorList>
            <person name="Kaneko T."/>
            <person name="Nakamura Y."/>
            <person name="Sasamoto S."/>
            <person name="Watanabe A."/>
            <person name="Kohara M."/>
            <person name="Matsumoto M."/>
            <person name="Shimpo S."/>
            <person name="Yamada M."/>
            <person name="Tabata S."/>
        </authorList>
    </citation>
    <scope>NUCLEOTIDE SEQUENCE [LARGE SCALE GENOMIC DNA]</scope>
    <source>
        <strain evidence="4">ATCC 27184 / PCC 6803 / Kazusa</strain>
    </source>
</reference>
<dbReference type="InterPro" id="IPR054501">
    <property type="entry name" value="NCH2"/>
</dbReference>
<evidence type="ECO:0000313" key="4">
    <source>
        <dbReference type="Proteomes" id="UP000001425"/>
    </source>
</evidence>
<keyword evidence="4" id="KW-1185">Reference proteome</keyword>
<protein>
    <submittedName>
        <fullName evidence="3">Slr5058 protein</fullName>
    </submittedName>
</protein>
<dbReference type="Pfam" id="PF22727">
    <property type="entry name" value="NCH2"/>
    <property type="match status" value="1"/>
</dbReference>
<name>Q6ZES2_SYNY3</name>
<dbReference type="PANTHER" id="PTHR46844:SF1">
    <property type="entry name" value="SLR5058 PROTEIN"/>
    <property type="match status" value="1"/>
</dbReference>
<dbReference type="PANTHER" id="PTHR46844">
    <property type="entry name" value="SLR5058 PROTEIN"/>
    <property type="match status" value="1"/>
</dbReference>
<evidence type="ECO:0000259" key="2">
    <source>
        <dbReference type="Pfam" id="PF22727"/>
    </source>
</evidence>